<protein>
    <submittedName>
        <fullName evidence="4">GNAT family N-acetyltransferase</fullName>
    </submittedName>
</protein>
<dbReference type="Gene3D" id="3.40.630.30">
    <property type="match status" value="1"/>
</dbReference>
<evidence type="ECO:0000313" key="4">
    <source>
        <dbReference type="EMBL" id="MCG7323796.1"/>
    </source>
</evidence>
<dbReference type="InterPro" id="IPR000182">
    <property type="entry name" value="GNAT_dom"/>
</dbReference>
<dbReference type="InterPro" id="IPR016181">
    <property type="entry name" value="Acyl_CoA_acyltransferase"/>
</dbReference>
<name>A0ABS9Q7E7_9MICO</name>
<dbReference type="Pfam" id="PF00583">
    <property type="entry name" value="Acetyltransf_1"/>
    <property type="match status" value="1"/>
</dbReference>
<keyword evidence="1" id="KW-0808">Transferase</keyword>
<evidence type="ECO:0000259" key="3">
    <source>
        <dbReference type="PROSITE" id="PS51186"/>
    </source>
</evidence>
<feature type="domain" description="N-acetyltransferase" evidence="3">
    <location>
        <begin position="1"/>
        <end position="154"/>
    </location>
</feature>
<reference evidence="4 5" key="1">
    <citation type="submission" date="2022-02" db="EMBL/GenBank/DDBJ databases">
        <title>Uncovering new skin microbiome diversity through culturing and metagenomics.</title>
        <authorList>
            <person name="Conlan S."/>
            <person name="Deming C."/>
            <person name="Nisc Comparative Sequencing Program N."/>
            <person name="Segre J.A."/>
        </authorList>
    </citation>
    <scope>NUCLEOTIDE SEQUENCE [LARGE SCALE GENOMIC DNA]</scope>
    <source>
        <strain evidence="4 5">ACRQZ</strain>
    </source>
</reference>
<dbReference type="RefSeq" id="WP_239266692.1">
    <property type="nucleotide sequence ID" value="NZ_JAKRCV010000116.1"/>
</dbReference>
<sequence>MRPAAAADVEALVTLRGIMFEAMGVAADDPRWRAAARRWFVERLADPAYRIVVVEVRGGVVACAMGARRDAAPSPGVPDGGEVLVSNVCTLPDAHGQGHGSAAFDAVMAWARETGVARAELMATADGRQLYERAGFCVTAFPAMRADLRAMMEP</sequence>
<evidence type="ECO:0000313" key="5">
    <source>
        <dbReference type="Proteomes" id="UP001521931"/>
    </source>
</evidence>
<comment type="caution">
    <text evidence="4">The sequence shown here is derived from an EMBL/GenBank/DDBJ whole genome shotgun (WGS) entry which is preliminary data.</text>
</comment>
<evidence type="ECO:0000256" key="2">
    <source>
        <dbReference type="ARBA" id="ARBA00023315"/>
    </source>
</evidence>
<keyword evidence="2" id="KW-0012">Acyltransferase</keyword>
<dbReference type="PROSITE" id="PS51186">
    <property type="entry name" value="GNAT"/>
    <property type="match status" value="1"/>
</dbReference>
<keyword evidence="5" id="KW-1185">Reference proteome</keyword>
<dbReference type="InterPro" id="IPR050832">
    <property type="entry name" value="Bact_Acetyltransf"/>
</dbReference>
<accession>A0ABS9Q7E7</accession>
<dbReference type="EMBL" id="JAKRCV010000116">
    <property type="protein sequence ID" value="MCG7323796.1"/>
    <property type="molecule type" value="Genomic_DNA"/>
</dbReference>
<evidence type="ECO:0000256" key="1">
    <source>
        <dbReference type="ARBA" id="ARBA00022679"/>
    </source>
</evidence>
<dbReference type="CDD" id="cd04301">
    <property type="entry name" value="NAT_SF"/>
    <property type="match status" value="1"/>
</dbReference>
<dbReference type="Proteomes" id="UP001521931">
    <property type="component" value="Unassembled WGS sequence"/>
</dbReference>
<organism evidence="4 5">
    <name type="scientific">Arsenicicoccus bolidensis</name>
    <dbReference type="NCBI Taxonomy" id="229480"/>
    <lineage>
        <taxon>Bacteria</taxon>
        <taxon>Bacillati</taxon>
        <taxon>Actinomycetota</taxon>
        <taxon>Actinomycetes</taxon>
        <taxon>Micrococcales</taxon>
        <taxon>Intrasporangiaceae</taxon>
        <taxon>Arsenicicoccus</taxon>
    </lineage>
</organism>
<dbReference type="PANTHER" id="PTHR43877">
    <property type="entry name" value="AMINOALKYLPHOSPHONATE N-ACETYLTRANSFERASE-RELATED-RELATED"/>
    <property type="match status" value="1"/>
</dbReference>
<dbReference type="SUPFAM" id="SSF55729">
    <property type="entry name" value="Acyl-CoA N-acyltransferases (Nat)"/>
    <property type="match status" value="1"/>
</dbReference>
<gene>
    <name evidence="4" type="ORF">MHL29_18195</name>
</gene>
<proteinExistence type="predicted"/>